<dbReference type="GO" id="GO:0015254">
    <property type="term" value="F:glycerol channel activity"/>
    <property type="evidence" value="ECO:0007669"/>
    <property type="project" value="TreeGrafter"/>
</dbReference>
<comment type="subcellular location">
    <subcellularLocation>
        <location evidence="1">Membrane</location>
        <topology evidence="1">Multi-pass membrane protein</topology>
    </subcellularLocation>
</comment>
<dbReference type="SUPFAM" id="SSF81338">
    <property type="entry name" value="Aquaporin-like"/>
    <property type="match status" value="1"/>
</dbReference>
<keyword evidence="3 9" id="KW-0813">Transport</keyword>
<dbReference type="InterPro" id="IPR023271">
    <property type="entry name" value="Aquaporin-like"/>
</dbReference>
<evidence type="ECO:0000256" key="7">
    <source>
        <dbReference type="ARBA" id="ARBA00023136"/>
    </source>
</evidence>
<comment type="similarity">
    <text evidence="2 9">Belongs to the MIP/aquaporin (TC 1.A.8) family.</text>
</comment>
<feature type="non-terminal residue" evidence="11">
    <location>
        <position position="1"/>
    </location>
</feature>
<evidence type="ECO:0000256" key="8">
    <source>
        <dbReference type="ARBA" id="ARBA00034651"/>
    </source>
</evidence>
<dbReference type="OrthoDB" id="3222at2759"/>
<dbReference type="PANTHER" id="PTHR43829">
    <property type="entry name" value="AQUAPORIN OR AQUAGLYCEROPORIN RELATED"/>
    <property type="match status" value="1"/>
</dbReference>
<evidence type="ECO:0000256" key="2">
    <source>
        <dbReference type="ARBA" id="ARBA00006175"/>
    </source>
</evidence>
<evidence type="ECO:0000313" key="11">
    <source>
        <dbReference type="EMBL" id="KIO29675.1"/>
    </source>
</evidence>
<dbReference type="Proteomes" id="UP000054248">
    <property type="component" value="Unassembled WGS sequence"/>
</dbReference>
<dbReference type="InterPro" id="IPR022357">
    <property type="entry name" value="MIP_CS"/>
</dbReference>
<evidence type="ECO:0008006" key="13">
    <source>
        <dbReference type="Google" id="ProtNLM"/>
    </source>
</evidence>
<comment type="catalytic activity">
    <reaction evidence="8">
        <text>H2O(in) = H2O(out)</text>
        <dbReference type="Rhea" id="RHEA:29667"/>
        <dbReference type="ChEBI" id="CHEBI:15377"/>
    </reaction>
</comment>
<feature type="transmembrane region" description="Helical" evidence="10">
    <location>
        <begin position="12"/>
        <end position="30"/>
    </location>
</feature>
<evidence type="ECO:0000256" key="4">
    <source>
        <dbReference type="ARBA" id="ARBA00022692"/>
    </source>
</evidence>
<sequence length="253" mass="26985">RILLREPAAEFIGTLILVLLGTAVDCQVVLSTNPQVASSPKGSYLSISFGWGIATALGVWISMSGSGGHLNPAVSLALSLFRGFPIRKLPVFVFSQVLGGFTGALISFSLYYRALVTFENGHLTTPGTSGLFTTFPLDYVSPGESFLPTKPRRTAILVLVVLAVTDTRKDALPPVAVPFVLFLTVTGIGASLGMQTSYAINPARDLGPRLMTAIFYGSEVFFRHYWIWTPILGPMAGSVIGAVIYEGLLASPQ</sequence>
<dbReference type="GO" id="GO:0005886">
    <property type="term" value="C:plasma membrane"/>
    <property type="evidence" value="ECO:0007669"/>
    <property type="project" value="TreeGrafter"/>
</dbReference>
<dbReference type="HOGENOM" id="CLU_020019_9_0_1"/>
<feature type="transmembrane region" description="Helical" evidence="10">
    <location>
        <begin position="42"/>
        <end position="61"/>
    </location>
</feature>
<evidence type="ECO:0000256" key="10">
    <source>
        <dbReference type="SAM" id="Phobius"/>
    </source>
</evidence>
<dbReference type="InterPro" id="IPR050363">
    <property type="entry name" value="MIP/Aquaporin"/>
</dbReference>
<dbReference type="STRING" id="1051891.A0A0C3QEM5"/>
<feature type="transmembrane region" description="Helical" evidence="10">
    <location>
        <begin position="175"/>
        <end position="194"/>
    </location>
</feature>
<keyword evidence="12" id="KW-1185">Reference proteome</keyword>
<dbReference type="InterPro" id="IPR000425">
    <property type="entry name" value="MIP"/>
</dbReference>
<proteinExistence type="inferred from homology"/>
<keyword evidence="6 10" id="KW-1133">Transmembrane helix</keyword>
<keyword evidence="7 10" id="KW-0472">Membrane</keyword>
<organism evidence="11 12">
    <name type="scientific">Tulasnella calospora MUT 4182</name>
    <dbReference type="NCBI Taxonomy" id="1051891"/>
    <lineage>
        <taxon>Eukaryota</taxon>
        <taxon>Fungi</taxon>
        <taxon>Dikarya</taxon>
        <taxon>Basidiomycota</taxon>
        <taxon>Agaricomycotina</taxon>
        <taxon>Agaricomycetes</taxon>
        <taxon>Cantharellales</taxon>
        <taxon>Tulasnellaceae</taxon>
        <taxon>Tulasnella</taxon>
    </lineage>
</organism>
<evidence type="ECO:0000256" key="9">
    <source>
        <dbReference type="RuleBase" id="RU000477"/>
    </source>
</evidence>
<evidence type="ECO:0000256" key="3">
    <source>
        <dbReference type="ARBA" id="ARBA00022448"/>
    </source>
</evidence>
<evidence type="ECO:0000256" key="6">
    <source>
        <dbReference type="ARBA" id="ARBA00022989"/>
    </source>
</evidence>
<protein>
    <recommendedName>
        <fullName evidence="13">Aquaporin</fullName>
    </recommendedName>
</protein>
<dbReference type="NCBIfam" id="TIGR00861">
    <property type="entry name" value="MIP"/>
    <property type="match status" value="1"/>
</dbReference>
<keyword evidence="5" id="KW-0677">Repeat</keyword>
<accession>A0A0C3QEM5</accession>
<dbReference type="PRINTS" id="PR00783">
    <property type="entry name" value="MINTRINSICP"/>
</dbReference>
<evidence type="ECO:0000313" key="12">
    <source>
        <dbReference type="Proteomes" id="UP000054248"/>
    </source>
</evidence>
<feature type="transmembrane region" description="Helical" evidence="10">
    <location>
        <begin position="231"/>
        <end position="250"/>
    </location>
</feature>
<keyword evidence="4 9" id="KW-0812">Transmembrane</keyword>
<feature type="transmembrane region" description="Helical" evidence="10">
    <location>
        <begin position="89"/>
        <end position="112"/>
    </location>
</feature>
<reference evidence="12" key="2">
    <citation type="submission" date="2015-01" db="EMBL/GenBank/DDBJ databases">
        <title>Evolutionary Origins and Diversification of the Mycorrhizal Mutualists.</title>
        <authorList>
            <consortium name="DOE Joint Genome Institute"/>
            <consortium name="Mycorrhizal Genomics Consortium"/>
            <person name="Kohler A."/>
            <person name="Kuo A."/>
            <person name="Nagy L.G."/>
            <person name="Floudas D."/>
            <person name="Copeland A."/>
            <person name="Barry K.W."/>
            <person name="Cichocki N."/>
            <person name="Veneault-Fourrey C."/>
            <person name="LaButti K."/>
            <person name="Lindquist E.A."/>
            <person name="Lipzen A."/>
            <person name="Lundell T."/>
            <person name="Morin E."/>
            <person name="Murat C."/>
            <person name="Riley R."/>
            <person name="Ohm R."/>
            <person name="Sun H."/>
            <person name="Tunlid A."/>
            <person name="Henrissat B."/>
            <person name="Grigoriev I.V."/>
            <person name="Hibbett D.S."/>
            <person name="Martin F."/>
        </authorList>
    </citation>
    <scope>NUCLEOTIDE SEQUENCE [LARGE SCALE GENOMIC DNA]</scope>
    <source>
        <strain evidence="12">MUT 4182</strain>
    </source>
</reference>
<dbReference type="GO" id="GO:0015250">
    <property type="term" value="F:water channel activity"/>
    <property type="evidence" value="ECO:0007669"/>
    <property type="project" value="TreeGrafter"/>
</dbReference>
<evidence type="ECO:0000256" key="5">
    <source>
        <dbReference type="ARBA" id="ARBA00022737"/>
    </source>
</evidence>
<gene>
    <name evidence="11" type="ORF">M407DRAFT_70284</name>
</gene>
<dbReference type="AlphaFoldDB" id="A0A0C3QEM5"/>
<evidence type="ECO:0000256" key="1">
    <source>
        <dbReference type="ARBA" id="ARBA00004141"/>
    </source>
</evidence>
<dbReference type="Pfam" id="PF00230">
    <property type="entry name" value="MIP"/>
    <property type="match status" value="1"/>
</dbReference>
<dbReference type="Gene3D" id="1.20.1080.10">
    <property type="entry name" value="Glycerol uptake facilitator protein"/>
    <property type="match status" value="1"/>
</dbReference>
<name>A0A0C3QEM5_9AGAM</name>
<reference evidence="11 12" key="1">
    <citation type="submission" date="2014-04" db="EMBL/GenBank/DDBJ databases">
        <authorList>
            <consortium name="DOE Joint Genome Institute"/>
            <person name="Kuo A."/>
            <person name="Girlanda M."/>
            <person name="Perotto S."/>
            <person name="Kohler A."/>
            <person name="Nagy L.G."/>
            <person name="Floudas D."/>
            <person name="Copeland A."/>
            <person name="Barry K.W."/>
            <person name="Cichocki N."/>
            <person name="Veneault-Fourrey C."/>
            <person name="LaButti K."/>
            <person name="Lindquist E.A."/>
            <person name="Lipzen A."/>
            <person name="Lundell T."/>
            <person name="Morin E."/>
            <person name="Murat C."/>
            <person name="Sun H."/>
            <person name="Tunlid A."/>
            <person name="Henrissat B."/>
            <person name="Grigoriev I.V."/>
            <person name="Hibbett D.S."/>
            <person name="Martin F."/>
            <person name="Nordberg H.P."/>
            <person name="Cantor M.N."/>
            <person name="Hua S.X."/>
        </authorList>
    </citation>
    <scope>NUCLEOTIDE SEQUENCE [LARGE SCALE GENOMIC DNA]</scope>
    <source>
        <strain evidence="11 12">MUT 4182</strain>
    </source>
</reference>
<dbReference type="EMBL" id="KN822980">
    <property type="protein sequence ID" value="KIO29675.1"/>
    <property type="molecule type" value="Genomic_DNA"/>
</dbReference>
<dbReference type="PROSITE" id="PS00221">
    <property type="entry name" value="MIP"/>
    <property type="match status" value="1"/>
</dbReference>
<dbReference type="PANTHER" id="PTHR43829:SF9">
    <property type="entry name" value="AQUAPORIN-9"/>
    <property type="match status" value="1"/>
</dbReference>